<dbReference type="InterPro" id="IPR004373">
    <property type="entry name" value="RF-1"/>
</dbReference>
<comment type="function">
    <text evidence="1 5">Peptide chain release factor 1 directs the termination of translation in response to the peptide chain termination codons UAG and UAA.</text>
</comment>
<evidence type="ECO:0000313" key="10">
    <source>
        <dbReference type="Proteomes" id="UP000826014"/>
    </source>
</evidence>
<feature type="coiled-coil region" evidence="7">
    <location>
        <begin position="266"/>
        <end position="295"/>
    </location>
</feature>
<dbReference type="Gene3D" id="3.30.160.20">
    <property type="match status" value="1"/>
</dbReference>
<dbReference type="InterPro" id="IPR050057">
    <property type="entry name" value="Prokaryotic/Mito_RF"/>
</dbReference>
<keyword evidence="7" id="KW-0175">Coiled coil</keyword>
<dbReference type="Pfam" id="PF03462">
    <property type="entry name" value="PCRF"/>
    <property type="match status" value="1"/>
</dbReference>
<dbReference type="SUPFAM" id="SSF75620">
    <property type="entry name" value="Release factor"/>
    <property type="match status" value="1"/>
</dbReference>
<evidence type="ECO:0000313" key="9">
    <source>
        <dbReference type="EMBL" id="QYF48524.1"/>
    </source>
</evidence>
<proteinExistence type="inferred from homology"/>
<keyword evidence="5" id="KW-0963">Cytoplasm</keyword>
<dbReference type="HAMAP" id="MF_00093">
    <property type="entry name" value="Rel_fac_1"/>
    <property type="match status" value="1"/>
</dbReference>
<gene>
    <name evidence="5" type="primary">prfA</name>
    <name evidence="9" type="ORF">RHABOEDO_000702</name>
</gene>
<dbReference type="InterPro" id="IPR005139">
    <property type="entry name" value="PCRF"/>
</dbReference>
<evidence type="ECO:0000256" key="6">
    <source>
        <dbReference type="NCBIfam" id="TIGR00019"/>
    </source>
</evidence>
<dbReference type="Proteomes" id="UP000826014">
    <property type="component" value="Chromosome"/>
</dbReference>
<evidence type="ECO:0000256" key="1">
    <source>
        <dbReference type="ARBA" id="ARBA00002986"/>
    </source>
</evidence>
<organism evidence="9 10">
    <name type="scientific">Candidatus Rhabdochlamydia oedothoracis</name>
    <dbReference type="NCBI Taxonomy" id="2720720"/>
    <lineage>
        <taxon>Bacteria</taxon>
        <taxon>Pseudomonadati</taxon>
        <taxon>Chlamydiota</taxon>
        <taxon>Chlamydiia</taxon>
        <taxon>Parachlamydiales</taxon>
        <taxon>Candidatus Rhabdochlamydiaceae</taxon>
        <taxon>Candidatus Rhabdochlamydia</taxon>
    </lineage>
</organism>
<dbReference type="PANTHER" id="PTHR43804">
    <property type="entry name" value="LD18447P"/>
    <property type="match status" value="1"/>
</dbReference>
<evidence type="ECO:0000256" key="7">
    <source>
        <dbReference type="SAM" id="Coils"/>
    </source>
</evidence>
<evidence type="ECO:0000256" key="4">
    <source>
        <dbReference type="ARBA" id="ARBA00022917"/>
    </source>
</evidence>
<dbReference type="PANTHER" id="PTHR43804:SF7">
    <property type="entry name" value="LD18447P"/>
    <property type="match status" value="1"/>
</dbReference>
<comment type="subcellular location">
    <subcellularLocation>
        <location evidence="5">Cytoplasm</location>
    </subcellularLocation>
</comment>
<evidence type="ECO:0000259" key="8">
    <source>
        <dbReference type="PROSITE" id="PS00745"/>
    </source>
</evidence>
<feature type="modified residue" description="N5-methylglutamine" evidence="5">
    <location>
        <position position="234"/>
    </location>
</feature>
<sequence length="360" mass="41195">MQEQIGKLLFRFEQVEELLAQADVLSDQKRYQELAQEHSYLLEIKDKWLLCEDLQRQLEENQNLLKEEKDLVFADYIRQEIEELEKKISVSTSDLNHLLIPPDPLDSRNVILEVRAGTGGDEAAIFVGDCVRMYKLYADFKGWKHELLSCTPSEMGGFKEYFMVLSGHNVYRCLQYEAGTHRVQRVPKTEAQGRVHTSAVTLAILVEPDESEKIVLDEKDLKIDTYRASGAGGQHVNTTDSAVRITHVPTGLVATCQEERSQHKNKDKAKRLLVAKLAERKKLKAESEMASLRASQVGTGDRSGRIRTYNFPQNRVTDHRIDLTLYKLHLIMEGDLNEIINALIAYFYQKKLEIVGNQFS</sequence>
<evidence type="ECO:0000256" key="3">
    <source>
        <dbReference type="ARBA" id="ARBA00022481"/>
    </source>
</evidence>
<evidence type="ECO:0000256" key="2">
    <source>
        <dbReference type="ARBA" id="ARBA00010835"/>
    </source>
</evidence>
<evidence type="ECO:0000256" key="5">
    <source>
        <dbReference type="HAMAP-Rule" id="MF_00093"/>
    </source>
</evidence>
<dbReference type="Gene3D" id="3.30.70.1660">
    <property type="match status" value="2"/>
</dbReference>
<dbReference type="InterPro" id="IPR045853">
    <property type="entry name" value="Pep_chain_release_fac_I_sf"/>
</dbReference>
<keyword evidence="10" id="KW-1185">Reference proteome</keyword>
<reference evidence="9 10" key="1">
    <citation type="journal article" date="2022" name="bioRxiv">
        <title>Ecology and evolution of chlamydial symbionts of arthropods.</title>
        <authorList>
            <person name="Halter T."/>
            <person name="Koestlbacher S."/>
            <person name="Collingro A."/>
            <person name="Sixt B.S."/>
            <person name="Toenshoff E.R."/>
            <person name="Hendrickx F."/>
            <person name="Kostanjsek R."/>
            <person name="Horn M."/>
        </authorList>
    </citation>
    <scope>NUCLEOTIDE SEQUENCE [LARGE SCALE GENOMIC DNA]</scope>
    <source>
        <strain evidence="9">W744xW776</strain>
    </source>
</reference>
<dbReference type="RefSeq" id="WP_215216940.1">
    <property type="nucleotide sequence ID" value="NZ_CP075587.1"/>
</dbReference>
<dbReference type="InterPro" id="IPR000352">
    <property type="entry name" value="Pep_chain_release_fac_I"/>
</dbReference>
<comment type="PTM">
    <text evidence="5">Methylated by PrmC. Methylation increases the termination efficiency of RF1.</text>
</comment>
<comment type="similarity">
    <text evidence="2 5">Belongs to the prokaryotic/mitochondrial release factor family.</text>
</comment>
<dbReference type="NCBIfam" id="NF001859">
    <property type="entry name" value="PRK00591.1"/>
    <property type="match status" value="1"/>
</dbReference>
<dbReference type="EMBL" id="CP075587">
    <property type="protein sequence ID" value="QYF48524.1"/>
    <property type="molecule type" value="Genomic_DNA"/>
</dbReference>
<name>A0ABX8UZZ5_9BACT</name>
<keyword evidence="4 5" id="KW-0648">Protein biosynthesis</keyword>
<dbReference type="SMART" id="SM00937">
    <property type="entry name" value="PCRF"/>
    <property type="match status" value="1"/>
</dbReference>
<protein>
    <recommendedName>
        <fullName evidence="5 6">Peptide chain release factor 1</fullName>
        <shortName evidence="5">RF-1</shortName>
    </recommendedName>
</protein>
<dbReference type="PROSITE" id="PS00745">
    <property type="entry name" value="RF_PROK_I"/>
    <property type="match status" value="1"/>
</dbReference>
<dbReference type="NCBIfam" id="TIGR00019">
    <property type="entry name" value="prfA"/>
    <property type="match status" value="1"/>
</dbReference>
<dbReference type="Pfam" id="PF00472">
    <property type="entry name" value="RF-1"/>
    <property type="match status" value="1"/>
</dbReference>
<keyword evidence="3 5" id="KW-0488">Methylation</keyword>
<accession>A0ABX8UZZ5</accession>
<dbReference type="Gene3D" id="6.10.140.1950">
    <property type="match status" value="1"/>
</dbReference>
<feature type="domain" description="Prokaryotic-type class I peptide chain release factors" evidence="8">
    <location>
        <begin position="227"/>
        <end position="243"/>
    </location>
</feature>